<proteinExistence type="predicted"/>
<reference evidence="4 5" key="1">
    <citation type="submission" date="2019-03" db="EMBL/GenBank/DDBJ databases">
        <title>Sequencing 25 genomes of Wallemia mellicola.</title>
        <authorList>
            <person name="Gostincar C."/>
        </authorList>
    </citation>
    <scope>NUCLEOTIDE SEQUENCE [LARGE SCALE GENOMIC DNA]</scope>
    <source>
        <strain evidence="1 5">EXF-6152</strain>
        <strain evidence="3 6">EXF-757</strain>
        <strain evidence="2 4">EXF-8738</strain>
    </source>
</reference>
<gene>
    <name evidence="3" type="ORF">E3Q01_01227</name>
    <name evidence="2" type="ORF">E3Q10_03469</name>
    <name evidence="1" type="ORF">E3Q22_01535</name>
</gene>
<name>A0A4T0MD44_9BASI</name>
<dbReference type="AlphaFoldDB" id="A0A4T0MD44"/>
<accession>A0A4T0MD44</accession>
<dbReference type="Proteomes" id="UP000310685">
    <property type="component" value="Unassembled WGS sequence"/>
</dbReference>
<dbReference type="Proteomes" id="UP000305647">
    <property type="component" value="Unassembled WGS sequence"/>
</dbReference>
<dbReference type="EMBL" id="SPRO01000048">
    <property type="protein sequence ID" value="TIC27910.1"/>
    <property type="molecule type" value="Genomic_DNA"/>
</dbReference>
<evidence type="ECO:0000313" key="4">
    <source>
        <dbReference type="Proteomes" id="UP000305647"/>
    </source>
</evidence>
<protein>
    <submittedName>
        <fullName evidence="1">Uncharacterized protein</fullName>
    </submittedName>
</protein>
<dbReference type="EMBL" id="SPRX01000010">
    <property type="protein sequence ID" value="TIC67674.1"/>
    <property type="molecule type" value="Genomic_DNA"/>
</dbReference>
<evidence type="ECO:0000313" key="3">
    <source>
        <dbReference type="EMBL" id="TIC67674.1"/>
    </source>
</evidence>
<evidence type="ECO:0000313" key="1">
    <source>
        <dbReference type="EMBL" id="TIB81020.1"/>
    </source>
</evidence>
<organism evidence="1 5">
    <name type="scientific">Wallemia mellicola</name>
    <dbReference type="NCBI Taxonomy" id="1708541"/>
    <lineage>
        <taxon>Eukaryota</taxon>
        <taxon>Fungi</taxon>
        <taxon>Dikarya</taxon>
        <taxon>Basidiomycota</taxon>
        <taxon>Wallemiomycotina</taxon>
        <taxon>Wallemiomycetes</taxon>
        <taxon>Wallemiales</taxon>
        <taxon>Wallemiaceae</taxon>
        <taxon>Wallemia</taxon>
    </lineage>
</organism>
<sequence length="173" mass="19506">MYQSTYIRHKVFINYFNGSSFPFYYLTMIFDSQDLDYDISKDYETSNNSSSYNARSGLGLGLSFTFEHNQQNNTSTTNTPNVSPMKLKGVLRSPPPLSFNQSPKLTRKRSVSFGKEHVQAYDKRAPPDHVITNANAGSKIAYKSKTIQTSPNVHATPVSAKELTTRLNAMYLI</sequence>
<dbReference type="Proteomes" id="UP000310708">
    <property type="component" value="Unassembled WGS sequence"/>
</dbReference>
<evidence type="ECO:0000313" key="5">
    <source>
        <dbReference type="Proteomes" id="UP000310685"/>
    </source>
</evidence>
<dbReference type="EMBL" id="SPRC01000011">
    <property type="protein sequence ID" value="TIB81020.1"/>
    <property type="molecule type" value="Genomic_DNA"/>
</dbReference>
<comment type="caution">
    <text evidence="1">The sequence shown here is derived from an EMBL/GenBank/DDBJ whole genome shotgun (WGS) entry which is preliminary data.</text>
</comment>
<evidence type="ECO:0000313" key="2">
    <source>
        <dbReference type="EMBL" id="TIC27910.1"/>
    </source>
</evidence>
<evidence type="ECO:0000313" key="6">
    <source>
        <dbReference type="Proteomes" id="UP000310708"/>
    </source>
</evidence>